<gene>
    <name evidence="1" type="ORF">VZ94_15780</name>
</gene>
<organism evidence="1 2">
    <name type="scientific">Methylocucumis oryzae</name>
    <dbReference type="NCBI Taxonomy" id="1632867"/>
    <lineage>
        <taxon>Bacteria</taxon>
        <taxon>Pseudomonadati</taxon>
        <taxon>Pseudomonadota</taxon>
        <taxon>Gammaproteobacteria</taxon>
        <taxon>Methylococcales</taxon>
        <taxon>Methylococcaceae</taxon>
        <taxon>Methylocucumis</taxon>
    </lineage>
</organism>
<proteinExistence type="predicted"/>
<dbReference type="Proteomes" id="UP000033684">
    <property type="component" value="Unassembled WGS sequence"/>
</dbReference>
<dbReference type="RefSeq" id="WP_045779964.1">
    <property type="nucleotide sequence ID" value="NZ_LAJX01000176.1"/>
</dbReference>
<dbReference type="EMBL" id="LAJX01000176">
    <property type="protein sequence ID" value="KJV05758.1"/>
    <property type="molecule type" value="Genomic_DNA"/>
</dbReference>
<reference evidence="2" key="1">
    <citation type="submission" date="2015-03" db="EMBL/GenBank/DDBJ databases">
        <title>Draft genome sequence of a novel methanotroph (Sn10-6) isolated from flooded ricefield rhizosphere in India.</title>
        <authorList>
            <person name="Pandit P.S."/>
            <person name="Pore S.D."/>
            <person name="Arora P."/>
            <person name="Kapse N.G."/>
            <person name="Dhakephalkar P.K."/>
            <person name="Rahalkar M.C."/>
        </authorList>
    </citation>
    <scope>NUCLEOTIDE SEQUENCE [LARGE SCALE GENOMIC DNA]</scope>
    <source>
        <strain evidence="2">Sn10-6</strain>
    </source>
</reference>
<dbReference type="OrthoDB" id="8482020at2"/>
<evidence type="ECO:0000313" key="2">
    <source>
        <dbReference type="Proteomes" id="UP000033684"/>
    </source>
</evidence>
<dbReference type="AlphaFoldDB" id="A0A0F3IGU6"/>
<evidence type="ECO:0000313" key="1">
    <source>
        <dbReference type="EMBL" id="KJV05758.1"/>
    </source>
</evidence>
<reference evidence="1 2" key="2">
    <citation type="journal article" date="2016" name="Microb. Ecol.">
        <title>Genome Characteristics of a Novel Type I Methanotroph (Sn10-6) Isolated from a Flooded Indian Rice Field.</title>
        <authorList>
            <person name="Rahalkar M.C."/>
            <person name="Pandit P.S."/>
            <person name="Dhakephalkar P.K."/>
            <person name="Pore S."/>
            <person name="Arora P."/>
            <person name="Kapse N."/>
        </authorList>
    </citation>
    <scope>NUCLEOTIDE SEQUENCE [LARGE SCALE GENOMIC DNA]</scope>
    <source>
        <strain evidence="1 2">Sn10-6</strain>
    </source>
</reference>
<protein>
    <submittedName>
        <fullName evidence="1">Uncharacterized protein</fullName>
    </submittedName>
</protein>
<name>A0A0F3IGU6_9GAMM</name>
<sequence>MRFVIDETSWCFDGLAQDDFIEAFETLLDLLDDANEQGHLACYSEELFSKAVWQDKSFYELYDPDLPISIPREVQERIAILFARLSKWQELDYSWPPAFAVRIAPKNDEYDAPSIAWAYEQTKQNKTCAVACLVFSSSRLTGFIAVTIKNSTENLWFIADHKHYCSFFRWLITDTTHHPGEMEGFAHSAFPEIDFAPGAFNGIKGMSKPYRELIQSLVKHLGVLSDHGKRIFLGGWSKASAEFGALGVDITDENGK</sequence>
<accession>A0A0F3IGU6</accession>
<comment type="caution">
    <text evidence="1">The sequence shown here is derived from an EMBL/GenBank/DDBJ whole genome shotgun (WGS) entry which is preliminary data.</text>
</comment>
<keyword evidence="2" id="KW-1185">Reference proteome</keyword>